<keyword evidence="4" id="KW-1185">Reference proteome</keyword>
<feature type="domain" description="NIPSNAP" evidence="2">
    <location>
        <begin position="158"/>
        <end position="208"/>
    </location>
</feature>
<evidence type="ECO:0000259" key="2">
    <source>
        <dbReference type="Pfam" id="PF07978"/>
    </source>
</evidence>
<protein>
    <recommendedName>
        <fullName evidence="2">NIPSNAP domain-containing protein</fullName>
    </recommendedName>
</protein>
<dbReference type="PANTHER" id="PTHR21017:SF17">
    <property type="entry name" value="PROTEIN NIPSNAP"/>
    <property type="match status" value="1"/>
</dbReference>
<evidence type="ECO:0000256" key="1">
    <source>
        <dbReference type="ARBA" id="ARBA00005291"/>
    </source>
</evidence>
<dbReference type="EMBL" id="JAODUP010000012">
    <property type="protein sequence ID" value="KAK2169057.1"/>
    <property type="molecule type" value="Genomic_DNA"/>
</dbReference>
<comment type="caution">
    <text evidence="3">The sequence shown here is derived from an EMBL/GenBank/DDBJ whole genome shotgun (WGS) entry which is preliminary data.</text>
</comment>
<dbReference type="InterPro" id="IPR051557">
    <property type="entry name" value="NipSnap_domain"/>
</dbReference>
<evidence type="ECO:0000313" key="4">
    <source>
        <dbReference type="Proteomes" id="UP001208570"/>
    </source>
</evidence>
<reference evidence="3" key="1">
    <citation type="journal article" date="2023" name="Mol. Biol. Evol.">
        <title>Third-Generation Sequencing Reveals the Adaptive Role of the Epigenome in Three Deep-Sea Polychaetes.</title>
        <authorList>
            <person name="Perez M."/>
            <person name="Aroh O."/>
            <person name="Sun Y."/>
            <person name="Lan Y."/>
            <person name="Juniper S.K."/>
            <person name="Young C.R."/>
            <person name="Angers B."/>
            <person name="Qian P.Y."/>
        </authorList>
    </citation>
    <scope>NUCLEOTIDE SEQUENCE</scope>
    <source>
        <strain evidence="3">P08H-3</strain>
    </source>
</reference>
<sequence length="210" mass="24340">MVNSIFELSLHINLELIELPVRSNVNMALLFCRRSFGLLLRSSKPSPVLTRCMSEDMARSADPKDDKKSGLVKSKETGAHLEGSWTVDIGDQDEAVHLWKYPGGYPILNKATEIYRTDKEFIDFRLNRNKMLRSRKNQILLAFSFWGEIKPRSDKNIYELRSYTLKPGTMIEWGNNWARGIKYRQEKNEAVAGFFNQIGELYTAYHLWGE</sequence>
<organism evidence="3 4">
    <name type="scientific">Paralvinella palmiformis</name>
    <dbReference type="NCBI Taxonomy" id="53620"/>
    <lineage>
        <taxon>Eukaryota</taxon>
        <taxon>Metazoa</taxon>
        <taxon>Spiralia</taxon>
        <taxon>Lophotrochozoa</taxon>
        <taxon>Annelida</taxon>
        <taxon>Polychaeta</taxon>
        <taxon>Sedentaria</taxon>
        <taxon>Canalipalpata</taxon>
        <taxon>Terebellida</taxon>
        <taxon>Terebelliformia</taxon>
        <taxon>Alvinellidae</taxon>
        <taxon>Paralvinella</taxon>
    </lineage>
</organism>
<dbReference type="Proteomes" id="UP001208570">
    <property type="component" value="Unassembled WGS sequence"/>
</dbReference>
<dbReference type="PANTHER" id="PTHR21017">
    <property type="entry name" value="NIPSNAP-RELATED"/>
    <property type="match status" value="1"/>
</dbReference>
<dbReference type="SUPFAM" id="SSF54909">
    <property type="entry name" value="Dimeric alpha+beta barrel"/>
    <property type="match status" value="2"/>
</dbReference>
<name>A0AAD9NG57_9ANNE</name>
<dbReference type="Gene3D" id="3.30.70.100">
    <property type="match status" value="2"/>
</dbReference>
<dbReference type="InterPro" id="IPR011008">
    <property type="entry name" value="Dimeric_a/b-barrel"/>
</dbReference>
<dbReference type="AlphaFoldDB" id="A0AAD9NG57"/>
<evidence type="ECO:0000313" key="3">
    <source>
        <dbReference type="EMBL" id="KAK2169057.1"/>
    </source>
</evidence>
<dbReference type="GO" id="GO:0005739">
    <property type="term" value="C:mitochondrion"/>
    <property type="evidence" value="ECO:0007669"/>
    <property type="project" value="TreeGrafter"/>
</dbReference>
<dbReference type="GO" id="GO:0000423">
    <property type="term" value="P:mitophagy"/>
    <property type="evidence" value="ECO:0007669"/>
    <property type="project" value="UniProtKB-ARBA"/>
</dbReference>
<dbReference type="InterPro" id="IPR012577">
    <property type="entry name" value="NIPSNAP"/>
</dbReference>
<comment type="similarity">
    <text evidence="1">Belongs to the NipSnap family.</text>
</comment>
<accession>A0AAD9NG57</accession>
<dbReference type="Pfam" id="PF07978">
    <property type="entry name" value="NIPSNAP"/>
    <property type="match status" value="1"/>
</dbReference>
<proteinExistence type="inferred from homology"/>
<gene>
    <name evidence="3" type="ORF">LSH36_12g04001</name>
</gene>